<dbReference type="EMBL" id="RHFK02000012">
    <property type="protein sequence ID" value="TWW68030.1"/>
    <property type="molecule type" value="Genomic_DNA"/>
</dbReference>
<accession>A0A5C6NPB3</accession>
<evidence type="ECO:0000313" key="2">
    <source>
        <dbReference type="Proteomes" id="UP000324091"/>
    </source>
</evidence>
<gene>
    <name evidence="1" type="ORF">D4764_02G0010710</name>
</gene>
<dbReference type="AlphaFoldDB" id="A0A5C6NPB3"/>
<protein>
    <submittedName>
        <fullName evidence="1">Myotubularin-related protein 13 SET-binding factor 2</fullName>
    </submittedName>
</protein>
<comment type="caution">
    <text evidence="1">The sequence shown here is derived from an EMBL/GenBank/DDBJ whole genome shotgun (WGS) entry which is preliminary data.</text>
</comment>
<keyword evidence="2" id="KW-1185">Reference proteome</keyword>
<reference evidence="1 2" key="1">
    <citation type="submission" date="2019-04" db="EMBL/GenBank/DDBJ databases">
        <title>Chromosome genome assembly for Takifugu flavidus.</title>
        <authorList>
            <person name="Xiao S."/>
        </authorList>
    </citation>
    <scope>NUCLEOTIDE SEQUENCE [LARGE SCALE GENOMIC DNA]</scope>
    <source>
        <strain evidence="1">HTHZ2018</strain>
        <tissue evidence="1">Muscle</tissue>
    </source>
</reference>
<name>A0A5C6NPB3_9TELE</name>
<dbReference type="Proteomes" id="UP000324091">
    <property type="component" value="Chromosome 2"/>
</dbReference>
<organism evidence="1 2">
    <name type="scientific">Takifugu flavidus</name>
    <name type="common">sansaifugu</name>
    <dbReference type="NCBI Taxonomy" id="433684"/>
    <lineage>
        <taxon>Eukaryota</taxon>
        <taxon>Metazoa</taxon>
        <taxon>Chordata</taxon>
        <taxon>Craniata</taxon>
        <taxon>Vertebrata</taxon>
        <taxon>Euteleostomi</taxon>
        <taxon>Actinopterygii</taxon>
        <taxon>Neopterygii</taxon>
        <taxon>Teleostei</taxon>
        <taxon>Neoteleostei</taxon>
        <taxon>Acanthomorphata</taxon>
        <taxon>Eupercaria</taxon>
        <taxon>Tetraodontiformes</taxon>
        <taxon>Tetradontoidea</taxon>
        <taxon>Tetraodontidae</taxon>
        <taxon>Takifugu</taxon>
    </lineage>
</organism>
<evidence type="ECO:0000313" key="1">
    <source>
        <dbReference type="EMBL" id="TWW68030.1"/>
    </source>
</evidence>
<proteinExistence type="predicted"/>
<sequence length="70" mass="7609">MARLGDYFIVVGYDQEKSGSGEGCGKIIQRFPKTDWEGTAFPQGVEMGPVTVEYLLIRTGKALCLQGHAS</sequence>